<reference evidence="2 3" key="1">
    <citation type="submission" date="2020-01" db="EMBL/GenBank/DDBJ databases">
        <title>Identification and distribution of gene clusters putatively required for synthesis of sphingolipid metabolism inhibitors in phylogenetically diverse species of the filamentous fungus Fusarium.</title>
        <authorList>
            <person name="Kim H.-S."/>
            <person name="Busman M."/>
            <person name="Brown D.W."/>
            <person name="Divon H."/>
            <person name="Uhlig S."/>
            <person name="Proctor R.H."/>
        </authorList>
    </citation>
    <scope>NUCLEOTIDE SEQUENCE [LARGE SCALE GENOMIC DNA]</scope>
    <source>
        <strain evidence="2 3">NRRL 20459</strain>
    </source>
</reference>
<comment type="caution">
    <text evidence="2">The sequence shown here is derived from an EMBL/GenBank/DDBJ whole genome shotgun (WGS) entry which is preliminary data.</text>
</comment>
<dbReference type="AlphaFoldDB" id="A0A8H4PFJ5"/>
<sequence length="92" mass="8836">MKFTIVASALAMAATAIAAPAEVEARTGGGGGGSGGGSCSSTHNKQVCCNGLLSCAVQVIGSNCNSNAYCCSTGAPVGALVNIALLNCVDIL</sequence>
<keyword evidence="3" id="KW-1185">Reference proteome</keyword>
<proteinExistence type="predicted"/>
<evidence type="ECO:0000313" key="2">
    <source>
        <dbReference type="EMBL" id="KAF4470745.1"/>
    </source>
</evidence>
<dbReference type="OrthoDB" id="8115477at2759"/>
<dbReference type="Proteomes" id="UP000554235">
    <property type="component" value="Unassembled WGS sequence"/>
</dbReference>
<protein>
    <submittedName>
        <fullName evidence="2">Hydrophobin 3</fullName>
    </submittedName>
</protein>
<feature type="signal peptide" evidence="1">
    <location>
        <begin position="1"/>
        <end position="18"/>
    </location>
</feature>
<evidence type="ECO:0000256" key="1">
    <source>
        <dbReference type="SAM" id="SignalP"/>
    </source>
</evidence>
<gene>
    <name evidence="2" type="ORF">FALBO_2346</name>
</gene>
<keyword evidence="1" id="KW-0732">Signal</keyword>
<accession>A0A8H4PFJ5</accession>
<feature type="chain" id="PRO_5034800943" evidence="1">
    <location>
        <begin position="19"/>
        <end position="92"/>
    </location>
</feature>
<dbReference type="EMBL" id="JAADYS010000299">
    <property type="protein sequence ID" value="KAF4470745.1"/>
    <property type="molecule type" value="Genomic_DNA"/>
</dbReference>
<name>A0A8H4PFJ5_9HYPO</name>
<organism evidence="2 3">
    <name type="scientific">Fusarium albosuccineum</name>
    <dbReference type="NCBI Taxonomy" id="1237068"/>
    <lineage>
        <taxon>Eukaryota</taxon>
        <taxon>Fungi</taxon>
        <taxon>Dikarya</taxon>
        <taxon>Ascomycota</taxon>
        <taxon>Pezizomycotina</taxon>
        <taxon>Sordariomycetes</taxon>
        <taxon>Hypocreomycetidae</taxon>
        <taxon>Hypocreales</taxon>
        <taxon>Nectriaceae</taxon>
        <taxon>Fusarium</taxon>
        <taxon>Fusarium decemcellulare species complex</taxon>
    </lineage>
</organism>
<evidence type="ECO:0000313" key="3">
    <source>
        <dbReference type="Proteomes" id="UP000554235"/>
    </source>
</evidence>